<evidence type="ECO:0000259" key="9">
    <source>
        <dbReference type="PROSITE" id="PS51718"/>
    </source>
</evidence>
<keyword evidence="3" id="KW-0378">Hydrolase</keyword>
<dbReference type="Pfam" id="PF21808">
    <property type="entry name" value="Dynamin-like_hel_bact"/>
    <property type="match status" value="1"/>
</dbReference>
<dbReference type="GO" id="GO:0003924">
    <property type="term" value="F:GTPase activity"/>
    <property type="evidence" value="ECO:0007669"/>
    <property type="project" value="InterPro"/>
</dbReference>
<dbReference type="SUPFAM" id="SSF52540">
    <property type="entry name" value="P-loop containing nucleoside triphosphate hydrolases"/>
    <property type="match status" value="1"/>
</dbReference>
<evidence type="ECO:0000256" key="8">
    <source>
        <dbReference type="SAM" id="MobiDB-lite"/>
    </source>
</evidence>
<dbReference type="GO" id="GO:0005525">
    <property type="term" value="F:GTP binding"/>
    <property type="evidence" value="ECO:0007669"/>
    <property type="project" value="UniProtKB-KW"/>
</dbReference>
<dbReference type="InterPro" id="IPR045063">
    <property type="entry name" value="Dynamin_N"/>
</dbReference>
<protein>
    <submittedName>
        <fullName evidence="10">GTPase Era involved in 16S rRNA processing/archaellum component FlaC</fullName>
    </submittedName>
</protein>
<gene>
    <name evidence="10" type="ORF">GGP71_003281</name>
</gene>
<dbReference type="PANTHER" id="PTHR10465">
    <property type="entry name" value="TRANSMEMBRANE GTPASE FZO1"/>
    <property type="match status" value="1"/>
</dbReference>
<dbReference type="Proteomes" id="UP001155027">
    <property type="component" value="Unassembled WGS sequence"/>
</dbReference>
<accession>A0A9X2Q7T4</accession>
<dbReference type="PANTHER" id="PTHR10465:SF0">
    <property type="entry name" value="SARCALUMENIN"/>
    <property type="match status" value="1"/>
</dbReference>
<sequence>MDTDMTFIDYRSTLESTVDDHLAFVSDADVSADPIKGVRAQLDEGELSVAVVGEINRGKSTFLNALMGEEVFPSRTMVCTAGVTVLDHGEEPRAEVIYKDDTTEEIDLSGTEPAQALKEVVSRSNKDVQDIQVTRVWYPNPFTGNGLVLVDTPGVNDPDHWREEITYSYLAEADAVIMLLDPMQPLSASETEFLDSKILDRSISNLIFVVNKIDDVPRADREDALERVEEILSEHVPNPTVYPVAAKPALEAKQTGDEDKLKGTGMPEFEKGLMDFLAKGRGGLLLRTKVQKGLDHLAHIQDTVQQRRAALDAEKGEVEKRLSDAREQLDRLSRKRDSLEDELEKQQSQIERNLKQVARGRSDYLNNSLKPAVAGESDAQALQDRALRFQRDSIAAFRGATEDAFDKLLDEYDATSVELAGEVRDVLSDLSREASNRAQSMRVEREERRPDQSDLEERKTGAAVGASAGAAAGAAVAGELAAIGTIGAGILTGGLGLVVGAGAAALLSNSGGEDEQQSGTQYVNTEEMVNNEQAVKALDGFIDRLVSSAGPVSKGIVESAKDAVLGPIDQSIQDQRRLLRQIQEDLRQTEQDQQSTRDDLRNQEEEVEALQARYSDLMAEIEEMAAR</sequence>
<dbReference type="InterPro" id="IPR027417">
    <property type="entry name" value="P-loop_NTPase"/>
</dbReference>
<feature type="region of interest" description="Disordered" evidence="8">
    <location>
        <begin position="586"/>
        <end position="606"/>
    </location>
</feature>
<evidence type="ECO:0000256" key="6">
    <source>
        <dbReference type="ARBA" id="ARBA00023136"/>
    </source>
</evidence>
<dbReference type="Pfam" id="PF00350">
    <property type="entry name" value="Dynamin_N"/>
    <property type="match status" value="1"/>
</dbReference>
<dbReference type="PROSITE" id="PS51718">
    <property type="entry name" value="G_DYNAMIN_2"/>
    <property type="match status" value="1"/>
</dbReference>
<comment type="caution">
    <text evidence="10">The sequence shown here is derived from an EMBL/GenBank/DDBJ whole genome shotgun (WGS) entry which is preliminary data.</text>
</comment>
<comment type="subcellular location">
    <subcellularLocation>
        <location evidence="1">Membrane</location>
    </subcellularLocation>
</comment>
<keyword evidence="5" id="KW-0342">GTP-binding</keyword>
<proteinExistence type="predicted"/>
<dbReference type="GO" id="GO:0016020">
    <property type="term" value="C:membrane"/>
    <property type="evidence" value="ECO:0007669"/>
    <property type="project" value="UniProtKB-SubCell"/>
</dbReference>
<keyword evidence="4 7" id="KW-0175">Coiled coil</keyword>
<evidence type="ECO:0000256" key="4">
    <source>
        <dbReference type="ARBA" id="ARBA00023054"/>
    </source>
</evidence>
<evidence type="ECO:0000256" key="5">
    <source>
        <dbReference type="ARBA" id="ARBA00023134"/>
    </source>
</evidence>
<dbReference type="InterPro" id="IPR030381">
    <property type="entry name" value="G_DYNAMIN_dom"/>
</dbReference>
<name>A0A9X2Q7T4_9BACT</name>
<dbReference type="CDD" id="cd09912">
    <property type="entry name" value="DLP_2"/>
    <property type="match status" value="1"/>
</dbReference>
<dbReference type="RefSeq" id="WP_259220405.1">
    <property type="nucleotide sequence ID" value="NZ_JANUAV010000019.1"/>
</dbReference>
<organism evidence="10 11">
    <name type="scientific">Salinibacter ruber</name>
    <dbReference type="NCBI Taxonomy" id="146919"/>
    <lineage>
        <taxon>Bacteria</taxon>
        <taxon>Pseudomonadati</taxon>
        <taxon>Rhodothermota</taxon>
        <taxon>Rhodothermia</taxon>
        <taxon>Rhodothermales</taxon>
        <taxon>Salinibacteraceae</taxon>
        <taxon>Salinibacter</taxon>
    </lineage>
</organism>
<dbReference type="InterPro" id="IPR027094">
    <property type="entry name" value="Mitofusin_fam"/>
</dbReference>
<feature type="compositionally biased region" description="Basic and acidic residues" evidence="8">
    <location>
        <begin position="586"/>
        <end position="604"/>
    </location>
</feature>
<feature type="compositionally biased region" description="Basic and acidic residues" evidence="8">
    <location>
        <begin position="442"/>
        <end position="460"/>
    </location>
</feature>
<dbReference type="AlphaFoldDB" id="A0A9X2Q7T4"/>
<feature type="coiled-coil region" evidence="7">
    <location>
        <begin position="308"/>
        <end position="356"/>
    </location>
</feature>
<evidence type="ECO:0000256" key="2">
    <source>
        <dbReference type="ARBA" id="ARBA00022741"/>
    </source>
</evidence>
<evidence type="ECO:0000256" key="1">
    <source>
        <dbReference type="ARBA" id="ARBA00004370"/>
    </source>
</evidence>
<feature type="domain" description="Dynamin-type G" evidence="9">
    <location>
        <begin position="43"/>
        <end position="286"/>
    </location>
</feature>
<keyword evidence="6" id="KW-0472">Membrane</keyword>
<dbReference type="EMBL" id="JANUAU010000018">
    <property type="protein sequence ID" value="MCS3679330.1"/>
    <property type="molecule type" value="Genomic_DNA"/>
</dbReference>
<keyword evidence="2" id="KW-0547">Nucleotide-binding</keyword>
<dbReference type="Gene3D" id="3.40.50.300">
    <property type="entry name" value="P-loop containing nucleotide triphosphate hydrolases"/>
    <property type="match status" value="1"/>
</dbReference>
<evidence type="ECO:0000313" key="10">
    <source>
        <dbReference type="EMBL" id="MCS3679330.1"/>
    </source>
</evidence>
<evidence type="ECO:0000313" key="11">
    <source>
        <dbReference type="Proteomes" id="UP001155027"/>
    </source>
</evidence>
<feature type="region of interest" description="Disordered" evidence="8">
    <location>
        <begin position="434"/>
        <end position="463"/>
    </location>
</feature>
<evidence type="ECO:0000256" key="7">
    <source>
        <dbReference type="SAM" id="Coils"/>
    </source>
</evidence>
<reference evidence="10" key="1">
    <citation type="submission" date="2022-08" db="EMBL/GenBank/DDBJ databases">
        <title>Genomic Encyclopedia of Type Strains, Phase V (KMG-V): Genome sequencing to study the core and pangenomes of soil and plant-associated prokaryotes.</title>
        <authorList>
            <person name="Whitman W."/>
        </authorList>
    </citation>
    <scope>NUCLEOTIDE SEQUENCE</scope>
    <source>
        <strain evidence="10">0</strain>
    </source>
</reference>
<evidence type="ECO:0000256" key="3">
    <source>
        <dbReference type="ARBA" id="ARBA00022801"/>
    </source>
</evidence>
<dbReference type="InterPro" id="IPR049399">
    <property type="entry name" value="BDLP-like_hel"/>
</dbReference>